<name>A0A7X0C5W2_9ACTN</name>
<protein>
    <submittedName>
        <fullName evidence="1">Uncharacterized protein</fullName>
    </submittedName>
</protein>
<dbReference type="EMBL" id="JACHJB010000002">
    <property type="protein sequence ID" value="MBB6349045.1"/>
    <property type="molecule type" value="Genomic_DNA"/>
</dbReference>
<evidence type="ECO:0000313" key="2">
    <source>
        <dbReference type="Proteomes" id="UP000583800"/>
    </source>
</evidence>
<dbReference type="RefSeq" id="WP_185086679.1">
    <property type="nucleotide sequence ID" value="NZ_JACHJB010000002.1"/>
</dbReference>
<evidence type="ECO:0000313" key="1">
    <source>
        <dbReference type="EMBL" id="MBB6349045.1"/>
    </source>
</evidence>
<organism evidence="1 2">
    <name type="scientific">Nonomuraea muscovyensis</name>
    <dbReference type="NCBI Taxonomy" id="1124761"/>
    <lineage>
        <taxon>Bacteria</taxon>
        <taxon>Bacillati</taxon>
        <taxon>Actinomycetota</taxon>
        <taxon>Actinomycetes</taxon>
        <taxon>Streptosporangiales</taxon>
        <taxon>Streptosporangiaceae</taxon>
        <taxon>Nonomuraea</taxon>
    </lineage>
</organism>
<accession>A0A7X0C5W2</accession>
<sequence length="61" mass="6748">MRIVSRLADRVLEMIAPHTVARATDCGYQCCGFPAHTAKYCCYYPNGRVSCGGCKSYVYCS</sequence>
<reference evidence="1 2" key="1">
    <citation type="submission" date="2020-08" db="EMBL/GenBank/DDBJ databases">
        <title>Sequencing the genomes of 1000 actinobacteria strains.</title>
        <authorList>
            <person name="Klenk H.-P."/>
        </authorList>
    </citation>
    <scope>NUCLEOTIDE SEQUENCE [LARGE SCALE GENOMIC DNA]</scope>
    <source>
        <strain evidence="1 2">DSM 45913</strain>
    </source>
</reference>
<proteinExistence type="predicted"/>
<keyword evidence="2" id="KW-1185">Reference proteome</keyword>
<dbReference type="Proteomes" id="UP000583800">
    <property type="component" value="Unassembled WGS sequence"/>
</dbReference>
<dbReference type="AlphaFoldDB" id="A0A7X0C5W2"/>
<comment type="caution">
    <text evidence="1">The sequence shown here is derived from an EMBL/GenBank/DDBJ whole genome shotgun (WGS) entry which is preliminary data.</text>
</comment>
<gene>
    <name evidence="1" type="ORF">FHU36_005590</name>
</gene>